<protein>
    <recommendedName>
        <fullName evidence="3">Thioredoxin family protein</fullName>
    </recommendedName>
</protein>
<evidence type="ECO:0000313" key="2">
    <source>
        <dbReference type="Proteomes" id="UP001501697"/>
    </source>
</evidence>
<evidence type="ECO:0000313" key="1">
    <source>
        <dbReference type="EMBL" id="GAA3640554.1"/>
    </source>
</evidence>
<dbReference type="Proteomes" id="UP001501697">
    <property type="component" value="Unassembled WGS sequence"/>
</dbReference>
<dbReference type="RefSeq" id="WP_344739130.1">
    <property type="nucleotide sequence ID" value="NZ_BAAAYU010000005.1"/>
</dbReference>
<proteinExistence type="predicted"/>
<name>A0ABP7AU57_9MICO</name>
<dbReference type="EMBL" id="BAAAYU010000005">
    <property type="protein sequence ID" value="GAA3640554.1"/>
    <property type="molecule type" value="Genomic_DNA"/>
</dbReference>
<evidence type="ECO:0008006" key="3">
    <source>
        <dbReference type="Google" id="ProtNLM"/>
    </source>
</evidence>
<gene>
    <name evidence="1" type="ORF">GCM10022200_25280</name>
</gene>
<reference evidence="2" key="1">
    <citation type="journal article" date="2019" name="Int. J. Syst. Evol. Microbiol.">
        <title>The Global Catalogue of Microorganisms (GCM) 10K type strain sequencing project: providing services to taxonomists for standard genome sequencing and annotation.</title>
        <authorList>
            <consortium name="The Broad Institute Genomics Platform"/>
            <consortium name="The Broad Institute Genome Sequencing Center for Infectious Disease"/>
            <person name="Wu L."/>
            <person name="Ma J."/>
        </authorList>
    </citation>
    <scope>NUCLEOTIDE SEQUENCE [LARGE SCALE GENOMIC DNA]</scope>
    <source>
        <strain evidence="2">JCM 16544</strain>
    </source>
</reference>
<comment type="caution">
    <text evidence="1">The sequence shown here is derived from an EMBL/GenBank/DDBJ whole genome shotgun (WGS) entry which is preliminary data.</text>
</comment>
<sequence>MKIEVLHIDDCPNWKRADDRVHQALDRLGDASTVVKSRLIRTREEAVALPFAGSPTITLDDEDLFPTEGRTSDLACRVYLTPDGLAGTPTVDQLVEAIGSHGH</sequence>
<keyword evidence="2" id="KW-1185">Reference proteome</keyword>
<organism evidence="1 2">
    <name type="scientific">Microbacterium awajiense</name>
    <dbReference type="NCBI Taxonomy" id="415214"/>
    <lineage>
        <taxon>Bacteria</taxon>
        <taxon>Bacillati</taxon>
        <taxon>Actinomycetota</taxon>
        <taxon>Actinomycetes</taxon>
        <taxon>Micrococcales</taxon>
        <taxon>Microbacteriaceae</taxon>
        <taxon>Microbacterium</taxon>
    </lineage>
</organism>
<accession>A0ABP7AU57</accession>